<dbReference type="Gene3D" id="2.40.50.140">
    <property type="entry name" value="Nucleic acid-binding proteins"/>
    <property type="match status" value="1"/>
</dbReference>
<keyword evidence="3" id="KW-1185">Reference proteome</keyword>
<dbReference type="InterPro" id="IPR022595">
    <property type="entry name" value="Enc34_ssDNA-bd"/>
</dbReference>
<dbReference type="GeneID" id="53316787"/>
<dbReference type="RefSeq" id="WP_066134916.1">
    <property type="nucleotide sequence ID" value="NZ_CP014525.1"/>
</dbReference>
<dbReference type="SUPFAM" id="SSF50249">
    <property type="entry name" value="Nucleic acid-binding proteins"/>
    <property type="match status" value="1"/>
</dbReference>
<protein>
    <recommendedName>
        <fullName evidence="4">DUF2815 family protein</fullName>
    </recommendedName>
</protein>
<dbReference type="KEGG" id="hjo:AY555_06410"/>
<name>A0A143DE59_9PROT</name>
<dbReference type="OrthoDB" id="8449007at2"/>
<feature type="region of interest" description="Disordered" evidence="1">
    <location>
        <begin position="185"/>
        <end position="205"/>
    </location>
</feature>
<organism evidence="2 3">
    <name type="scientific">Haematospirillum jordaniae</name>
    <dbReference type="NCBI Taxonomy" id="1549855"/>
    <lineage>
        <taxon>Bacteria</taxon>
        <taxon>Pseudomonadati</taxon>
        <taxon>Pseudomonadota</taxon>
        <taxon>Alphaproteobacteria</taxon>
        <taxon>Rhodospirillales</taxon>
        <taxon>Novispirillaceae</taxon>
        <taxon>Haematospirillum</taxon>
    </lineage>
</organism>
<dbReference type="Proteomes" id="UP000076066">
    <property type="component" value="Chromosome"/>
</dbReference>
<evidence type="ECO:0000313" key="2">
    <source>
        <dbReference type="EMBL" id="AMW34869.1"/>
    </source>
</evidence>
<accession>A0A143DE59</accession>
<dbReference type="AlphaFoldDB" id="A0A143DE59"/>
<dbReference type="InterPro" id="IPR012340">
    <property type="entry name" value="NA-bd_OB-fold"/>
</dbReference>
<reference evidence="2 3" key="1">
    <citation type="submission" date="2016-02" db="EMBL/GenBank/DDBJ databases">
        <title>Complete Genome of H5569, the type strain of the newly described species Haematospirillium jordaniae.</title>
        <authorList>
            <person name="Nicholson A.C."/>
            <person name="Humrighouse B.W."/>
            <person name="Loparov V."/>
            <person name="McQuiston J.R."/>
        </authorList>
    </citation>
    <scope>NUCLEOTIDE SEQUENCE [LARGE SCALE GENOMIC DNA]</scope>
    <source>
        <strain evidence="2 3">H5569</strain>
    </source>
</reference>
<evidence type="ECO:0008006" key="4">
    <source>
        <dbReference type="Google" id="ProtNLM"/>
    </source>
</evidence>
<evidence type="ECO:0000313" key="3">
    <source>
        <dbReference type="Proteomes" id="UP000076066"/>
    </source>
</evidence>
<proteinExistence type="predicted"/>
<gene>
    <name evidence="2" type="ORF">AY555_06410</name>
</gene>
<dbReference type="EMBL" id="CP014525">
    <property type="protein sequence ID" value="AMW34869.1"/>
    <property type="molecule type" value="Genomic_DNA"/>
</dbReference>
<dbReference type="Pfam" id="PF10991">
    <property type="entry name" value="Enc34_ssDNA-bd"/>
    <property type="match status" value="1"/>
</dbReference>
<evidence type="ECO:0000256" key="1">
    <source>
        <dbReference type="SAM" id="MobiDB-lite"/>
    </source>
</evidence>
<dbReference type="STRING" id="1549855.AY555_06410"/>
<sequence>MARSEDIKTKLARLAFTQSLFRPQERDNGKKQFGCSLLFPKSEDLSALQNAALKAATDEWGEKAVQWIKDGIIHSPFLDGDGPQGLNKKTGERHAGFAGHRFIRVISGEDYPPKLFNKAVRPISSQEELYSGCYGFAVVNAFTWENKEKGKGISFGVSMIQVARDGEKLGGGGGASPEQFFNAIEDEGEAPAETKDGKGAAGLFS</sequence>